<organism evidence="1 2">
    <name type="scientific">Thalassobacillus cyri</name>
    <dbReference type="NCBI Taxonomy" id="571932"/>
    <lineage>
        <taxon>Bacteria</taxon>
        <taxon>Bacillati</taxon>
        <taxon>Bacillota</taxon>
        <taxon>Bacilli</taxon>
        <taxon>Bacillales</taxon>
        <taxon>Bacillaceae</taxon>
        <taxon>Thalassobacillus</taxon>
    </lineage>
</organism>
<protein>
    <submittedName>
        <fullName evidence="1">Uncharacterized protein</fullName>
    </submittedName>
</protein>
<dbReference type="STRING" id="571932.SAMN05421743_106100"/>
<dbReference type="Pfam" id="PF21835">
    <property type="entry name" value="YIEGIA_cap"/>
    <property type="match status" value="1"/>
</dbReference>
<keyword evidence="2" id="KW-1185">Reference proteome</keyword>
<dbReference type="InterPro" id="IPR054055">
    <property type="entry name" value="YpzH"/>
</dbReference>
<name>A0A1H4CL54_9BACI</name>
<dbReference type="AlphaFoldDB" id="A0A1H4CL54"/>
<proteinExistence type="predicted"/>
<dbReference type="OrthoDB" id="1955035at2"/>
<dbReference type="RefSeq" id="WP_093044657.1">
    <property type="nucleotide sequence ID" value="NZ_FNQR01000006.1"/>
</dbReference>
<evidence type="ECO:0000313" key="2">
    <source>
        <dbReference type="Proteomes" id="UP000198584"/>
    </source>
</evidence>
<accession>A0A1H4CL54</accession>
<reference evidence="1 2" key="1">
    <citation type="submission" date="2016-10" db="EMBL/GenBank/DDBJ databases">
        <authorList>
            <person name="de Groot N.N."/>
        </authorList>
    </citation>
    <scope>NUCLEOTIDE SEQUENCE [LARGE SCALE GENOMIC DNA]</scope>
    <source>
        <strain evidence="1 2">CCM7597</strain>
    </source>
</reference>
<evidence type="ECO:0000313" key="1">
    <source>
        <dbReference type="EMBL" id="SEA61181.1"/>
    </source>
</evidence>
<gene>
    <name evidence="1" type="ORF">SAMN05421743_106100</name>
</gene>
<sequence length="63" mass="7008">MKMEKSILAAITTDQSRERVGGGMPIFYCDTREELEMVAANLEAIIDGIAHALSKDLYIIVKH</sequence>
<dbReference type="EMBL" id="FNQR01000006">
    <property type="protein sequence ID" value="SEA61181.1"/>
    <property type="molecule type" value="Genomic_DNA"/>
</dbReference>
<dbReference type="Proteomes" id="UP000198584">
    <property type="component" value="Unassembled WGS sequence"/>
</dbReference>